<accession>A0A382DD61</accession>
<protein>
    <recommendedName>
        <fullName evidence="2">LamG-like jellyroll fold domain-containing protein</fullName>
    </recommendedName>
</protein>
<name>A0A382DD61_9ZZZZ</name>
<evidence type="ECO:0000313" key="1">
    <source>
        <dbReference type="EMBL" id="SVB35573.1"/>
    </source>
</evidence>
<dbReference type="Gene3D" id="2.60.120.200">
    <property type="match status" value="1"/>
</dbReference>
<evidence type="ECO:0008006" key="2">
    <source>
        <dbReference type="Google" id="ProtNLM"/>
    </source>
</evidence>
<dbReference type="InterPro" id="IPR013320">
    <property type="entry name" value="ConA-like_dom_sf"/>
</dbReference>
<dbReference type="SUPFAM" id="SSF49899">
    <property type="entry name" value="Concanavalin A-like lectins/glucanases"/>
    <property type="match status" value="1"/>
</dbReference>
<proteinExistence type="predicted"/>
<reference evidence="1" key="1">
    <citation type="submission" date="2018-05" db="EMBL/GenBank/DDBJ databases">
        <authorList>
            <person name="Lanie J.A."/>
            <person name="Ng W.-L."/>
            <person name="Kazmierczak K.M."/>
            <person name="Andrzejewski T.M."/>
            <person name="Davidsen T.M."/>
            <person name="Wayne K.J."/>
            <person name="Tettelin H."/>
            <person name="Glass J.I."/>
            <person name="Rusch D."/>
            <person name="Podicherti R."/>
            <person name="Tsui H.-C.T."/>
            <person name="Winkler M.E."/>
        </authorList>
    </citation>
    <scope>NUCLEOTIDE SEQUENCE</scope>
</reference>
<sequence>FIETEDFNYEGGGWKTFEETKLGGAYGGLGAEEGIDFHNAGNASPNYRAIDGNHPGMAANVDNDRGDFSVEVGWKMGWNDNGDWYNYTRDFPEGEIYYDVVGRFSSGGAPVDNSLSIISGDPLSEDQTATEVGVFRGPATACWDCFEFYPMTDKTGGATAVKLGGEVTLRLTKVGGNMDTNYMMFIPSATQEYPPSLVSTHPAGAASSADSIRVVLQNREIDLADPVLSVNGEVLGADISTDGDVITVTATTNPSKLGMNDASFSFNGNTVDWQYFYYGDPLSEDGPNPIGFWDFNVDIGNGTTVDNVLGLVGQLRNGAAFTDDSHEGTAMDMTAGTNQHVHVADGEFLNIASSVNKVTVAFWQKNYSTPNASSFWAEPGRAMQAHVPWSDAQIYWDTAGCCGAGTQRINANATDIGGWGEDMLDTWHHYVFVKNGDLKEIWIDGSLFHDGENISPLPTDINWLNIGGDAAGNNSLRGVIDDFAVFASALNEDQIIALAEGDRSILPDAPGHPILVSARAGGLPGLASYYVETVGAVPGPWAFKDGVWVSEGSVAGCGGPYHDFLSSPDYIVTADGEVTISVDHRHAFEGDMWDAGQLWISVNGGDYA</sequence>
<organism evidence="1">
    <name type="scientific">marine metagenome</name>
    <dbReference type="NCBI Taxonomy" id="408172"/>
    <lineage>
        <taxon>unclassified sequences</taxon>
        <taxon>metagenomes</taxon>
        <taxon>ecological metagenomes</taxon>
    </lineage>
</organism>
<dbReference type="AlphaFoldDB" id="A0A382DD61"/>
<gene>
    <name evidence="1" type="ORF">METZ01_LOCUS188427</name>
</gene>
<dbReference type="EMBL" id="UINC01038487">
    <property type="protein sequence ID" value="SVB35573.1"/>
    <property type="molecule type" value="Genomic_DNA"/>
</dbReference>
<dbReference type="Gene3D" id="2.60.120.260">
    <property type="entry name" value="Galactose-binding domain-like"/>
    <property type="match status" value="1"/>
</dbReference>
<feature type="non-terminal residue" evidence="1">
    <location>
        <position position="1"/>
    </location>
</feature>
<dbReference type="Pfam" id="PF13385">
    <property type="entry name" value="Laminin_G_3"/>
    <property type="match status" value="1"/>
</dbReference>
<feature type="non-terminal residue" evidence="1">
    <location>
        <position position="608"/>
    </location>
</feature>